<keyword evidence="2 5" id="KW-0378">Hydrolase</keyword>
<gene>
    <name evidence="5" type="primary">ygjK</name>
    <name evidence="5" type="ORF">NMY3_00089</name>
</gene>
<evidence type="ECO:0000313" key="5">
    <source>
        <dbReference type="EMBL" id="ALI34303.1"/>
    </source>
</evidence>
<proteinExistence type="inferred from homology"/>
<keyword evidence="3 5" id="KW-0326">Glycosidase</keyword>
<dbReference type="GO" id="GO:0006487">
    <property type="term" value="P:protein N-linked glycosylation"/>
    <property type="evidence" value="ECO:0007669"/>
    <property type="project" value="TreeGrafter"/>
</dbReference>
<feature type="domain" description="Mannosylglycerate hydrolase MGH1-like glycoside hydrolase" evidence="4">
    <location>
        <begin position="14"/>
        <end position="99"/>
    </location>
</feature>
<keyword evidence="6" id="KW-1185">Reference proteome</keyword>
<dbReference type="OrthoDB" id="8679at2157"/>
<dbReference type="EMBL" id="CP012850">
    <property type="protein sequence ID" value="ALI34303.1"/>
    <property type="molecule type" value="Genomic_DNA"/>
</dbReference>
<organism evidence="5 6">
    <name type="scientific">Candidatus Nitrosocosmicus oleophilus</name>
    <dbReference type="NCBI Taxonomy" id="1353260"/>
    <lineage>
        <taxon>Archaea</taxon>
        <taxon>Nitrososphaerota</taxon>
        <taxon>Nitrososphaeria</taxon>
        <taxon>Nitrososphaerales</taxon>
        <taxon>Nitrososphaeraceae</taxon>
        <taxon>Candidatus Nitrosocosmicus</taxon>
    </lineage>
</organism>
<evidence type="ECO:0000256" key="2">
    <source>
        <dbReference type="ARBA" id="ARBA00022801"/>
    </source>
</evidence>
<dbReference type="EC" id="3.2.1.-" evidence="5"/>
<evidence type="ECO:0000259" key="4">
    <source>
        <dbReference type="Pfam" id="PF22422"/>
    </source>
</evidence>
<dbReference type="PANTHER" id="PTHR10412">
    <property type="entry name" value="MANNOSYL-OLIGOSACCHARIDE GLUCOSIDASE"/>
    <property type="match status" value="1"/>
</dbReference>
<dbReference type="InterPro" id="IPR012341">
    <property type="entry name" value="6hp_glycosidase-like_sf"/>
</dbReference>
<dbReference type="Pfam" id="PF22422">
    <property type="entry name" value="MGH1-like_GH"/>
    <property type="match status" value="1"/>
</dbReference>
<dbReference type="Proteomes" id="UP000058925">
    <property type="component" value="Chromosome"/>
</dbReference>
<dbReference type="KEGG" id="taa:NMY3_00089"/>
<accession>A0A654LVG1</accession>
<sequence>MVKFLKHAYHYGPGKYSHEPVLPSTVLREEYFSSLTYWRGPVWINMNWFFWLGLLDYGYEKEAEAIRQGVFELVQRHGVREYYNPYQGKGLGGKDFLWTAALVIDMLHHPNKKKN</sequence>
<dbReference type="InterPro" id="IPR004888">
    <property type="entry name" value="Glycoside_hydrolase_63"/>
</dbReference>
<dbReference type="Gene3D" id="1.50.10.10">
    <property type="match status" value="1"/>
</dbReference>
<dbReference type="GO" id="GO:0009311">
    <property type="term" value="P:oligosaccharide metabolic process"/>
    <property type="evidence" value="ECO:0007669"/>
    <property type="project" value="InterPro"/>
</dbReference>
<name>A0A654LVG1_9ARCH</name>
<reference evidence="6" key="1">
    <citation type="submission" date="2015-10" db="EMBL/GenBank/DDBJ databases">
        <title>Niche specialization of a soil ammonia-oxidizing archaeon, Candidatus Nitrosocosmicus oleophilus.</title>
        <authorList>
            <person name="Jung M.-Y."/>
            <person name="Rhee S.-K."/>
        </authorList>
    </citation>
    <scope>NUCLEOTIDE SEQUENCE [LARGE SCALE GENOMIC DNA]</scope>
    <source>
        <strain evidence="6">MY3</strain>
    </source>
</reference>
<evidence type="ECO:0000256" key="1">
    <source>
        <dbReference type="ARBA" id="ARBA00010833"/>
    </source>
</evidence>
<dbReference type="PANTHER" id="PTHR10412:SF11">
    <property type="entry name" value="MANNOSYL-OLIGOSACCHARIDE GLUCOSIDASE"/>
    <property type="match status" value="1"/>
</dbReference>
<dbReference type="SUPFAM" id="SSF48208">
    <property type="entry name" value="Six-hairpin glycosidases"/>
    <property type="match status" value="1"/>
</dbReference>
<protein>
    <submittedName>
        <fullName evidence="5">Glucosidase YgjK</fullName>
        <ecNumber evidence="5">3.2.1.-</ecNumber>
    </submittedName>
</protein>
<evidence type="ECO:0000256" key="3">
    <source>
        <dbReference type="ARBA" id="ARBA00023295"/>
    </source>
</evidence>
<dbReference type="InterPro" id="IPR008928">
    <property type="entry name" value="6-hairpin_glycosidase_sf"/>
</dbReference>
<dbReference type="AlphaFoldDB" id="A0A654LVG1"/>
<evidence type="ECO:0000313" key="6">
    <source>
        <dbReference type="Proteomes" id="UP000058925"/>
    </source>
</evidence>
<comment type="similarity">
    <text evidence="1">Belongs to the glycosyl hydrolase 63 family.</text>
</comment>
<dbReference type="InterPro" id="IPR054491">
    <property type="entry name" value="MGH1-like_GH"/>
</dbReference>
<dbReference type="GO" id="GO:0004573">
    <property type="term" value="F:Glc3Man9GlcNAc2 oligosaccharide glucosidase activity"/>
    <property type="evidence" value="ECO:0007669"/>
    <property type="project" value="InterPro"/>
</dbReference>